<dbReference type="InterPro" id="IPR036291">
    <property type="entry name" value="NAD(P)-bd_dom_sf"/>
</dbReference>
<dbReference type="PANTHER" id="PTHR48079:SF6">
    <property type="entry name" value="NAD(P)-BINDING DOMAIN-CONTAINING PROTEIN-RELATED"/>
    <property type="match status" value="1"/>
</dbReference>
<evidence type="ECO:0000259" key="1">
    <source>
        <dbReference type="Pfam" id="PF01370"/>
    </source>
</evidence>
<dbReference type="PATRIC" id="fig|453.4.peg.1142"/>
<organism evidence="2 4">
    <name type="scientific">Legionella feeleii</name>
    <dbReference type="NCBI Taxonomy" id="453"/>
    <lineage>
        <taxon>Bacteria</taxon>
        <taxon>Pseudomonadati</taxon>
        <taxon>Pseudomonadota</taxon>
        <taxon>Gammaproteobacteria</taxon>
        <taxon>Legionellales</taxon>
        <taxon>Legionellaceae</taxon>
        <taxon>Legionella</taxon>
    </lineage>
</organism>
<accession>A0A0W0U0Y8</accession>
<dbReference type="GO" id="GO:0003978">
    <property type="term" value="F:UDP-glucose 4-epimerase activity"/>
    <property type="evidence" value="ECO:0007669"/>
    <property type="project" value="UniProtKB-EC"/>
</dbReference>
<reference evidence="3 5" key="2">
    <citation type="submission" date="2018-06" db="EMBL/GenBank/DDBJ databases">
        <authorList>
            <consortium name="Pathogen Informatics"/>
            <person name="Doyle S."/>
        </authorList>
    </citation>
    <scope>NUCLEOTIDE SEQUENCE [LARGE SCALE GENOMIC DNA]</scope>
    <source>
        <strain evidence="3 5">NCTC12022</strain>
    </source>
</reference>
<dbReference type="PANTHER" id="PTHR48079">
    <property type="entry name" value="PROTEIN YEEZ"/>
    <property type="match status" value="1"/>
</dbReference>
<evidence type="ECO:0000313" key="4">
    <source>
        <dbReference type="Proteomes" id="UP000054698"/>
    </source>
</evidence>
<dbReference type="STRING" id="453.Lfee_1061"/>
<evidence type="ECO:0000313" key="5">
    <source>
        <dbReference type="Proteomes" id="UP000251942"/>
    </source>
</evidence>
<keyword evidence="3" id="KW-0413">Isomerase</keyword>
<sequence>MSNKIILVTGASGFIGQELVKTLGQNGYEVRATVRSESALRSVSQLKKQLQLDELTIYNLGELTAETNWDKVIQGVDTIVHCAARAHILRETSDNPLETFRQINCQATEHLAKEANRLGVKRFIFISSIGVLGNTSHANPFNENSQPNPQVPYAQAKWEAEQRLKQLATNMELVIIRPPLVYGPGVKGNFEKLLNLVNKGLPLPFGKVKNRRQFIGVANLTDFIARCVEDAQAANQLFLVADREVVTTTQLLQQLSKAMGKKTVLLPIPHKVLEWGFRRIGKTKLADQLLNNLEINSDKAKTLLAWEPPYTMKEQLQQMVDYHIKQ</sequence>
<dbReference type="SUPFAM" id="SSF51735">
    <property type="entry name" value="NAD(P)-binding Rossmann-fold domains"/>
    <property type="match status" value="1"/>
</dbReference>
<evidence type="ECO:0000313" key="3">
    <source>
        <dbReference type="EMBL" id="SPX61266.1"/>
    </source>
</evidence>
<name>A0A0W0U0Y8_9GAMM</name>
<reference evidence="2 4" key="1">
    <citation type="submission" date="2015-11" db="EMBL/GenBank/DDBJ databases">
        <title>Genomic analysis of 38 Legionella species identifies large and diverse effector repertoires.</title>
        <authorList>
            <person name="Burstein D."/>
            <person name="Amaro F."/>
            <person name="Zusman T."/>
            <person name="Lifshitz Z."/>
            <person name="Cohen O."/>
            <person name="Gilbert J.A."/>
            <person name="Pupko T."/>
            <person name="Shuman H.A."/>
            <person name="Segal G."/>
        </authorList>
    </citation>
    <scope>NUCLEOTIDE SEQUENCE [LARGE SCALE GENOMIC DNA]</scope>
    <source>
        <strain evidence="2 4">WO-44C</strain>
    </source>
</reference>
<keyword evidence="4" id="KW-1185">Reference proteome</keyword>
<dbReference type="EMBL" id="LNYB01000031">
    <property type="protein sequence ID" value="KTD01457.1"/>
    <property type="molecule type" value="Genomic_DNA"/>
</dbReference>
<gene>
    <name evidence="2" type="primary">galE_1</name>
    <name evidence="2" type="ORF">Lfee_1061</name>
    <name evidence="3" type="ORF">NCTC12022_02006</name>
</gene>
<dbReference type="InterPro" id="IPR051783">
    <property type="entry name" value="NAD(P)-dependent_oxidoreduct"/>
</dbReference>
<dbReference type="Proteomes" id="UP000054698">
    <property type="component" value="Unassembled WGS sequence"/>
</dbReference>
<dbReference type="AlphaFoldDB" id="A0A0W0U0Y8"/>
<dbReference type="GO" id="GO:0004029">
    <property type="term" value="F:aldehyde dehydrogenase (NAD+) activity"/>
    <property type="evidence" value="ECO:0007669"/>
    <property type="project" value="TreeGrafter"/>
</dbReference>
<dbReference type="InterPro" id="IPR001509">
    <property type="entry name" value="Epimerase_deHydtase"/>
</dbReference>
<dbReference type="EC" id="5.1.3.2" evidence="3"/>
<feature type="domain" description="NAD-dependent epimerase/dehydratase" evidence="1">
    <location>
        <begin position="6"/>
        <end position="233"/>
    </location>
</feature>
<dbReference type="Proteomes" id="UP000251942">
    <property type="component" value="Unassembled WGS sequence"/>
</dbReference>
<dbReference type="OrthoDB" id="9801056at2"/>
<dbReference type="EMBL" id="UASS01000018">
    <property type="protein sequence ID" value="SPX61266.1"/>
    <property type="molecule type" value="Genomic_DNA"/>
</dbReference>
<dbReference type="Gene3D" id="3.40.50.720">
    <property type="entry name" value="NAD(P)-binding Rossmann-like Domain"/>
    <property type="match status" value="1"/>
</dbReference>
<evidence type="ECO:0000313" key="2">
    <source>
        <dbReference type="EMBL" id="KTD01457.1"/>
    </source>
</evidence>
<dbReference type="RefSeq" id="WP_058444627.1">
    <property type="nucleotide sequence ID" value="NZ_CAAAHT010000008.1"/>
</dbReference>
<dbReference type="Pfam" id="PF01370">
    <property type="entry name" value="Epimerase"/>
    <property type="match status" value="1"/>
</dbReference>
<protein>
    <submittedName>
        <fullName evidence="2 3">NAD dependent epimerase/dehydratase</fullName>
        <ecNumber evidence="3">5.1.3.2</ecNumber>
    </submittedName>
</protein>
<proteinExistence type="predicted"/>
<dbReference type="GO" id="GO:0005737">
    <property type="term" value="C:cytoplasm"/>
    <property type="evidence" value="ECO:0007669"/>
    <property type="project" value="TreeGrafter"/>
</dbReference>